<dbReference type="RefSeq" id="WP_003321283.1">
    <property type="nucleotide sequence ID" value="NZ_ALPT02000044.1"/>
</dbReference>
<dbReference type="AlphaFoldDB" id="A0A094WGJ9"/>
<organism evidence="1 3">
    <name type="scientific">Alkalihalobacillus alcalophilus ATCC 27647 = CGMCC 1.3604</name>
    <dbReference type="NCBI Taxonomy" id="1218173"/>
    <lineage>
        <taxon>Bacteria</taxon>
        <taxon>Bacillati</taxon>
        <taxon>Bacillota</taxon>
        <taxon>Bacilli</taxon>
        <taxon>Bacillales</taxon>
        <taxon>Bacillaceae</taxon>
        <taxon>Alkalihalobacillus</taxon>
    </lineage>
</organism>
<dbReference type="Proteomes" id="UP000297014">
    <property type="component" value="Unassembled WGS sequence"/>
</dbReference>
<proteinExistence type="predicted"/>
<evidence type="ECO:0000313" key="1">
    <source>
        <dbReference type="EMBL" id="KGA96874.1"/>
    </source>
</evidence>
<dbReference type="InterPro" id="IPR020288">
    <property type="entry name" value="Sheath_initiator"/>
</dbReference>
<keyword evidence="3" id="KW-1185">Reference proteome</keyword>
<evidence type="ECO:0000313" key="3">
    <source>
        <dbReference type="Proteomes" id="UP000002754"/>
    </source>
</evidence>
<evidence type="ECO:0000313" key="2">
    <source>
        <dbReference type="EMBL" id="THG91153.1"/>
    </source>
</evidence>
<dbReference type="EMBL" id="JALP01000086">
    <property type="protein sequence ID" value="THG91153.1"/>
    <property type="molecule type" value="Genomic_DNA"/>
</dbReference>
<dbReference type="OrthoDB" id="89089at2"/>
<evidence type="ECO:0008006" key="5">
    <source>
        <dbReference type="Google" id="ProtNLM"/>
    </source>
</evidence>
<protein>
    <recommendedName>
        <fullName evidence="5">Phage portal protein</fullName>
    </recommendedName>
</protein>
<reference evidence="2 4" key="2">
    <citation type="submission" date="2014-01" db="EMBL/GenBank/DDBJ databases">
        <title>Draft genome sequencing of Bacillus alcalophilus CGMCC 1.3604.</title>
        <authorList>
            <person name="Yang J."/>
            <person name="Diao L."/>
            <person name="Yang S."/>
        </authorList>
    </citation>
    <scope>NUCLEOTIDE SEQUENCE [LARGE SCALE GENOMIC DNA]</scope>
    <source>
        <strain evidence="2 4">CGMCC 1.3604</strain>
    </source>
</reference>
<accession>A0A094WGJ9</accession>
<name>A0A094WGJ9_ALKAL</name>
<dbReference type="Proteomes" id="UP000002754">
    <property type="component" value="Unassembled WGS sequence"/>
</dbReference>
<dbReference type="Pfam" id="PF10934">
    <property type="entry name" value="Sheath_initiator"/>
    <property type="match status" value="1"/>
</dbReference>
<gene>
    <name evidence="2" type="ORF">AJ85_06595</name>
    <name evidence="1" type="ORF">BALCAV_0213740</name>
</gene>
<evidence type="ECO:0000313" key="4">
    <source>
        <dbReference type="Proteomes" id="UP000297014"/>
    </source>
</evidence>
<dbReference type="STRING" id="1218173.BALCAV_0213740"/>
<sequence>MSDNLFPVEFDSPMLETEENLNDTEPKRTYAFDFEKGEFIKTASGRVKMISDVDAYVQWCYKALSSKRYKHLAYSTDYGQEFDDLIKSGLPQLVIESEIQRIVSETLMVNAETVSVDNFSFNWEGEKVFYECEIITTFGDVATIRDVIEEVI</sequence>
<reference evidence="1 3" key="1">
    <citation type="journal article" date="2014" name="Genome Announc.">
        <title>Draft Genome Sequence of Bacillus alcalophilus AV1934, a Classic Alkaliphile Isolated from Human Feces in 1934.</title>
        <authorList>
            <person name="Attie O."/>
            <person name="Jayaprakash A."/>
            <person name="Shah H."/>
            <person name="Paulsen I.T."/>
            <person name="Morino M."/>
            <person name="Takahashi Y."/>
            <person name="Narumi I."/>
            <person name="Sachidanandam R."/>
            <person name="Satoh K."/>
            <person name="Ito M."/>
            <person name="Krulwich T.A."/>
        </authorList>
    </citation>
    <scope>NUCLEOTIDE SEQUENCE [LARGE SCALE GENOMIC DNA]</scope>
    <source>
        <strain evidence="1 3">AV1934</strain>
    </source>
</reference>
<comment type="caution">
    <text evidence="1">The sequence shown here is derived from an EMBL/GenBank/DDBJ whole genome shotgun (WGS) entry which is preliminary data.</text>
</comment>
<dbReference type="EMBL" id="ALPT02000044">
    <property type="protein sequence ID" value="KGA96874.1"/>
    <property type="molecule type" value="Genomic_DNA"/>
</dbReference>
<dbReference type="eggNOG" id="ENOG5031F2E">
    <property type="taxonomic scope" value="Bacteria"/>
</dbReference>